<dbReference type="AlphaFoldDB" id="A0A1M7L2N5"/>
<proteinExistence type="predicted"/>
<dbReference type="STRING" id="178356.SAMN05216269_106162"/>
<protein>
    <submittedName>
        <fullName evidence="1">Uncharacterized protein</fullName>
    </submittedName>
</protein>
<dbReference type="RefSeq" id="WP_139259811.1">
    <property type="nucleotide sequence ID" value="NZ_FRCL01000006.1"/>
</dbReference>
<dbReference type="Proteomes" id="UP000184092">
    <property type="component" value="Unassembled WGS sequence"/>
</dbReference>
<accession>A0A1M7L2N5</accession>
<keyword evidence="2" id="KW-1185">Reference proteome</keyword>
<dbReference type="OrthoDB" id="1376586at2"/>
<evidence type="ECO:0000313" key="1">
    <source>
        <dbReference type="EMBL" id="SHM72113.1"/>
    </source>
</evidence>
<evidence type="ECO:0000313" key="2">
    <source>
        <dbReference type="Proteomes" id="UP000184092"/>
    </source>
</evidence>
<organism evidence="1 2">
    <name type="scientific">Flavobacterium xinjiangense</name>
    <dbReference type="NCBI Taxonomy" id="178356"/>
    <lineage>
        <taxon>Bacteria</taxon>
        <taxon>Pseudomonadati</taxon>
        <taxon>Bacteroidota</taxon>
        <taxon>Flavobacteriia</taxon>
        <taxon>Flavobacteriales</taxon>
        <taxon>Flavobacteriaceae</taxon>
        <taxon>Flavobacterium</taxon>
    </lineage>
</organism>
<sequence length="68" mass="8128">MRNTTSAPKIYTDYQKISYKDIELLLVSVSEKTAQQYLRDIKKEFQISIVLFSHFKHYFKITEIVPKN</sequence>
<reference evidence="2" key="1">
    <citation type="submission" date="2016-11" db="EMBL/GenBank/DDBJ databases">
        <authorList>
            <person name="Varghese N."/>
            <person name="Submissions S."/>
        </authorList>
    </citation>
    <scope>NUCLEOTIDE SEQUENCE [LARGE SCALE GENOMIC DNA]</scope>
    <source>
        <strain evidence="2">CGMCC 1.2749</strain>
    </source>
</reference>
<name>A0A1M7L2N5_9FLAO</name>
<gene>
    <name evidence="1" type="ORF">SAMN05216269_106162</name>
</gene>
<dbReference type="EMBL" id="FRCL01000006">
    <property type="protein sequence ID" value="SHM72113.1"/>
    <property type="molecule type" value="Genomic_DNA"/>
</dbReference>